<dbReference type="RefSeq" id="WP_163471988.1">
    <property type="nucleotide sequence ID" value="NZ_JAAGWZ010000001.1"/>
</dbReference>
<dbReference type="Gene3D" id="1.10.10.10">
    <property type="entry name" value="Winged helix-like DNA-binding domain superfamily/Winged helix DNA-binding domain"/>
    <property type="match status" value="1"/>
</dbReference>
<evidence type="ECO:0000313" key="3">
    <source>
        <dbReference type="Proteomes" id="UP000479756"/>
    </source>
</evidence>
<dbReference type="SUPFAM" id="SSF46785">
    <property type="entry name" value="Winged helix' DNA-binding domain"/>
    <property type="match status" value="1"/>
</dbReference>
<evidence type="ECO:0000259" key="1">
    <source>
        <dbReference type="Pfam" id="PF03551"/>
    </source>
</evidence>
<evidence type="ECO:0000313" key="2">
    <source>
        <dbReference type="EMBL" id="NEM90324.1"/>
    </source>
</evidence>
<dbReference type="InterPro" id="IPR005149">
    <property type="entry name" value="Tscrpt_reg_PadR_N"/>
</dbReference>
<sequence>MSVRHVILAILAEAPRYGNQLRADVDERTGHATPVNVGQIYNTLDRLERDRLVEKLAPDGDGQSNYRITAAGRAEFERWRDEPGMPDAGERDEFAEKVVVLLSLPGSDPHAVIDRARGAALERRAALETEAPRDAMRRRMRDAAIELSEARLRWLEALAAELAAESAAVPLSTAVPRRGRPRKAVT</sequence>
<accession>A0A7C9TQ23</accession>
<dbReference type="InterPro" id="IPR036388">
    <property type="entry name" value="WH-like_DNA-bd_sf"/>
</dbReference>
<dbReference type="AlphaFoldDB" id="A0A7C9TQ23"/>
<dbReference type="Pfam" id="PF03551">
    <property type="entry name" value="PadR"/>
    <property type="match status" value="1"/>
</dbReference>
<dbReference type="EMBL" id="JAAGWZ010000001">
    <property type="protein sequence ID" value="NEM90324.1"/>
    <property type="molecule type" value="Genomic_DNA"/>
</dbReference>
<reference evidence="2 3" key="1">
    <citation type="journal article" date="2014" name="Int. J. Syst. Evol. Microbiol.">
        <title>Description of Galbitalea soli gen. nov., sp. nov., and Frondihabitans sucicola sp. nov.</title>
        <authorList>
            <person name="Kim S.J."/>
            <person name="Lim J.M."/>
            <person name="Ahn J.H."/>
            <person name="Weon H.Y."/>
            <person name="Hamada M."/>
            <person name="Suzuki K."/>
            <person name="Ahn T.Y."/>
            <person name="Kwon S.W."/>
        </authorList>
    </citation>
    <scope>NUCLEOTIDE SEQUENCE [LARGE SCALE GENOMIC DNA]</scope>
    <source>
        <strain evidence="2 3">NBRC 108727</strain>
    </source>
</reference>
<dbReference type="PANTHER" id="PTHR43252:SF2">
    <property type="entry name" value="TRANSCRIPTION REGULATOR, PADR-LIKE FAMILY"/>
    <property type="match status" value="1"/>
</dbReference>
<proteinExistence type="predicted"/>
<dbReference type="InterPro" id="IPR036390">
    <property type="entry name" value="WH_DNA-bd_sf"/>
</dbReference>
<dbReference type="Proteomes" id="UP000479756">
    <property type="component" value="Unassembled WGS sequence"/>
</dbReference>
<comment type="caution">
    <text evidence="2">The sequence shown here is derived from an EMBL/GenBank/DDBJ whole genome shotgun (WGS) entry which is preliminary data.</text>
</comment>
<protein>
    <submittedName>
        <fullName evidence="2">PadR family transcriptional regulator</fullName>
    </submittedName>
</protein>
<name>A0A7C9TQ23_9MICO</name>
<keyword evidence="3" id="KW-1185">Reference proteome</keyword>
<dbReference type="PANTHER" id="PTHR43252">
    <property type="entry name" value="TRANSCRIPTIONAL REGULATOR YQJI"/>
    <property type="match status" value="1"/>
</dbReference>
<organism evidence="2 3">
    <name type="scientific">Galbitalea soli</name>
    <dbReference type="NCBI Taxonomy" id="1268042"/>
    <lineage>
        <taxon>Bacteria</taxon>
        <taxon>Bacillati</taxon>
        <taxon>Actinomycetota</taxon>
        <taxon>Actinomycetes</taxon>
        <taxon>Micrococcales</taxon>
        <taxon>Microbacteriaceae</taxon>
        <taxon>Galbitalea</taxon>
    </lineage>
</organism>
<gene>
    <name evidence="2" type="ORF">G3T37_03025</name>
</gene>
<feature type="domain" description="Transcription regulator PadR N-terminal" evidence="1">
    <location>
        <begin position="7"/>
        <end position="77"/>
    </location>
</feature>